<proteinExistence type="predicted"/>
<keyword evidence="1" id="KW-0472">Membrane</keyword>
<name>A0ABS3RN39_9ACTN</name>
<evidence type="ECO:0000313" key="3">
    <source>
        <dbReference type="Proteomes" id="UP000680206"/>
    </source>
</evidence>
<keyword evidence="3" id="KW-1185">Reference proteome</keyword>
<dbReference type="RefSeq" id="WP_208239858.1">
    <property type="nucleotide sequence ID" value="NZ_JAGEPF010000006.1"/>
</dbReference>
<keyword evidence="1" id="KW-1133">Transmembrane helix</keyword>
<keyword evidence="1" id="KW-0812">Transmembrane</keyword>
<gene>
    <name evidence="2" type="ORF">J4709_11215</name>
</gene>
<evidence type="ECO:0000256" key="1">
    <source>
        <dbReference type="SAM" id="Phobius"/>
    </source>
</evidence>
<accession>A0ABS3RN39</accession>
<evidence type="ECO:0000313" key="2">
    <source>
        <dbReference type="EMBL" id="MBO2458142.1"/>
    </source>
</evidence>
<sequence>MVPSAVGVPYGLPGLHVTEFGDLGWTWTIWETLAAVLLVGLVTVRLHRRAERLARSHRVRVLLCGWWSCALAAAAAGGVRGAVTAGFAYSGAGGYLTYALYGGFFGLLWGLCLGWLPGSVALIARLSGPARRRAVSAAVS</sequence>
<feature type="transmembrane region" description="Helical" evidence="1">
    <location>
        <begin position="99"/>
        <end position="124"/>
    </location>
</feature>
<organism evidence="2 3">
    <name type="scientific">Actinomadura violacea</name>
    <dbReference type="NCBI Taxonomy" id="2819934"/>
    <lineage>
        <taxon>Bacteria</taxon>
        <taxon>Bacillati</taxon>
        <taxon>Actinomycetota</taxon>
        <taxon>Actinomycetes</taxon>
        <taxon>Streptosporangiales</taxon>
        <taxon>Thermomonosporaceae</taxon>
        <taxon>Actinomadura</taxon>
    </lineage>
</organism>
<protein>
    <submittedName>
        <fullName evidence="2">Uncharacterized protein</fullName>
    </submittedName>
</protein>
<dbReference type="Proteomes" id="UP000680206">
    <property type="component" value="Unassembled WGS sequence"/>
</dbReference>
<feature type="transmembrane region" description="Helical" evidence="1">
    <location>
        <begin position="59"/>
        <end position="79"/>
    </location>
</feature>
<feature type="transmembrane region" description="Helical" evidence="1">
    <location>
        <begin position="27"/>
        <end position="47"/>
    </location>
</feature>
<dbReference type="EMBL" id="JAGEPF010000006">
    <property type="protein sequence ID" value="MBO2458142.1"/>
    <property type="molecule type" value="Genomic_DNA"/>
</dbReference>
<reference evidence="2 3" key="1">
    <citation type="submission" date="2021-03" db="EMBL/GenBank/DDBJ databases">
        <title>Actinomadura violae sp. nov., isolated from lichen in Thailand.</title>
        <authorList>
            <person name="Kanchanasin P."/>
            <person name="Saeng-In P."/>
            <person name="Phongsopitanun W."/>
            <person name="Yuki M."/>
            <person name="Kudo T."/>
            <person name="Ohkuma M."/>
            <person name="Tanasupawat S."/>
        </authorList>
    </citation>
    <scope>NUCLEOTIDE SEQUENCE [LARGE SCALE GENOMIC DNA]</scope>
    <source>
        <strain evidence="2 3">LCR2-06</strain>
    </source>
</reference>
<comment type="caution">
    <text evidence="2">The sequence shown here is derived from an EMBL/GenBank/DDBJ whole genome shotgun (WGS) entry which is preliminary data.</text>
</comment>